<dbReference type="InterPro" id="IPR036259">
    <property type="entry name" value="MFS_trans_sf"/>
</dbReference>
<evidence type="ECO:0000256" key="3">
    <source>
        <dbReference type="ARBA" id="ARBA00022692"/>
    </source>
</evidence>
<evidence type="ECO:0000256" key="1">
    <source>
        <dbReference type="ARBA" id="ARBA00004651"/>
    </source>
</evidence>
<dbReference type="GO" id="GO:0005886">
    <property type="term" value="C:plasma membrane"/>
    <property type="evidence" value="ECO:0007669"/>
    <property type="project" value="UniProtKB-SubCell"/>
</dbReference>
<dbReference type="SUPFAM" id="SSF103473">
    <property type="entry name" value="MFS general substrate transporter"/>
    <property type="match status" value="1"/>
</dbReference>
<feature type="transmembrane region" description="Helical" evidence="6">
    <location>
        <begin position="12"/>
        <end position="31"/>
    </location>
</feature>
<dbReference type="InterPro" id="IPR020846">
    <property type="entry name" value="MFS_dom"/>
</dbReference>
<dbReference type="AlphaFoldDB" id="A0A2T4S6B2"/>
<feature type="non-terminal residue" evidence="8">
    <location>
        <position position="1"/>
    </location>
</feature>
<comment type="subcellular location">
    <subcellularLocation>
        <location evidence="1">Cell membrane</location>
        <topology evidence="1">Multi-pass membrane protein</topology>
    </subcellularLocation>
</comment>
<keyword evidence="3 6" id="KW-0812">Transmembrane</keyword>
<dbReference type="PROSITE" id="PS50850">
    <property type="entry name" value="MFS"/>
    <property type="match status" value="1"/>
</dbReference>
<dbReference type="EMBL" id="PZHR01000445">
    <property type="protein sequence ID" value="PTK49306.1"/>
    <property type="molecule type" value="Genomic_DNA"/>
</dbReference>
<sequence>PTHIRSTANNVVFNIGRALGGLSPIAIGFLMEHYGMSTTMLFLSCLYMISLVMMLSLRNMPLKGRKAMRANQA</sequence>
<name>A0A2T4S6B2_9STAP</name>
<dbReference type="Gene3D" id="1.20.1250.20">
    <property type="entry name" value="MFS general substrate transporter like domains"/>
    <property type="match status" value="1"/>
</dbReference>
<keyword evidence="5 6" id="KW-0472">Membrane</keyword>
<comment type="caution">
    <text evidence="8">The sequence shown here is derived from an EMBL/GenBank/DDBJ whole genome shotgun (WGS) entry which is preliminary data.</text>
</comment>
<feature type="domain" description="Major facilitator superfamily (MFS) profile" evidence="7">
    <location>
        <begin position="1"/>
        <end position="62"/>
    </location>
</feature>
<protein>
    <submittedName>
        <fullName evidence="8">MFS transporter</fullName>
    </submittedName>
</protein>
<evidence type="ECO:0000256" key="6">
    <source>
        <dbReference type="SAM" id="Phobius"/>
    </source>
</evidence>
<keyword evidence="2" id="KW-0813">Transport</keyword>
<accession>A0A2T4S6B2</accession>
<evidence type="ECO:0000256" key="5">
    <source>
        <dbReference type="ARBA" id="ARBA00023136"/>
    </source>
</evidence>
<dbReference type="GO" id="GO:0022857">
    <property type="term" value="F:transmembrane transporter activity"/>
    <property type="evidence" value="ECO:0007669"/>
    <property type="project" value="InterPro"/>
</dbReference>
<reference evidence="8 9" key="1">
    <citation type="journal article" date="2016" name="Front. Microbiol.">
        <title>Comprehensive Phylogenetic Analysis of Bovine Non-aureus Staphylococci Species Based on Whole-Genome Sequencing.</title>
        <authorList>
            <person name="Naushad S."/>
            <person name="Barkema H.W."/>
            <person name="Luby C."/>
            <person name="Condas L.A."/>
            <person name="Nobrega D.B."/>
            <person name="Carson D.A."/>
            <person name="De Buck J."/>
        </authorList>
    </citation>
    <scope>NUCLEOTIDE SEQUENCE [LARGE SCALE GENOMIC DNA]</scope>
    <source>
        <strain evidence="8 9">SNUC 4337</strain>
    </source>
</reference>
<evidence type="ECO:0000256" key="4">
    <source>
        <dbReference type="ARBA" id="ARBA00022989"/>
    </source>
</evidence>
<gene>
    <name evidence="8" type="ORF">BUZ61_15245</name>
</gene>
<dbReference type="Proteomes" id="UP000240400">
    <property type="component" value="Unassembled WGS sequence"/>
</dbReference>
<evidence type="ECO:0000313" key="8">
    <source>
        <dbReference type="EMBL" id="PTK49306.1"/>
    </source>
</evidence>
<feature type="transmembrane region" description="Helical" evidence="6">
    <location>
        <begin position="37"/>
        <end position="57"/>
    </location>
</feature>
<proteinExistence type="predicted"/>
<keyword evidence="4 6" id="KW-1133">Transmembrane helix</keyword>
<evidence type="ECO:0000313" key="9">
    <source>
        <dbReference type="Proteomes" id="UP000240400"/>
    </source>
</evidence>
<evidence type="ECO:0000259" key="7">
    <source>
        <dbReference type="PROSITE" id="PS50850"/>
    </source>
</evidence>
<evidence type="ECO:0000256" key="2">
    <source>
        <dbReference type="ARBA" id="ARBA00022448"/>
    </source>
</evidence>
<organism evidence="8 9">
    <name type="scientific">Staphylococcus nepalensis</name>
    <dbReference type="NCBI Taxonomy" id="214473"/>
    <lineage>
        <taxon>Bacteria</taxon>
        <taxon>Bacillati</taxon>
        <taxon>Bacillota</taxon>
        <taxon>Bacilli</taxon>
        <taxon>Bacillales</taxon>
        <taxon>Staphylococcaceae</taxon>
        <taxon>Staphylococcus</taxon>
    </lineage>
</organism>